<comment type="caution">
    <text evidence="1">The sequence shown here is derived from an EMBL/GenBank/DDBJ whole genome shotgun (WGS) entry which is preliminary data.</text>
</comment>
<gene>
    <name evidence="1" type="ORF">OCV88_00740</name>
</gene>
<reference evidence="1 2" key="1">
    <citation type="journal article" date="2021" name="ISME Commun">
        <title>Automated analysis of genomic sequences facilitates high-throughput and comprehensive description of bacteria.</title>
        <authorList>
            <person name="Hitch T.C.A."/>
        </authorList>
    </citation>
    <scope>NUCLEOTIDE SEQUENCE [LARGE SCALE GENOMIC DNA]</scope>
    <source>
        <strain evidence="1 2">Sanger_109</strain>
    </source>
</reference>
<proteinExistence type="predicted"/>
<evidence type="ECO:0000313" key="1">
    <source>
        <dbReference type="EMBL" id="MCU6760858.1"/>
    </source>
</evidence>
<dbReference type="RefSeq" id="WP_158423739.1">
    <property type="nucleotide sequence ID" value="NZ_JAOQJQ010000001.1"/>
</dbReference>
<evidence type="ECO:0000313" key="2">
    <source>
        <dbReference type="Proteomes" id="UP001652442"/>
    </source>
</evidence>
<dbReference type="EMBL" id="JAOQJQ010000001">
    <property type="protein sequence ID" value="MCU6760858.1"/>
    <property type="molecule type" value="Genomic_DNA"/>
</dbReference>
<keyword evidence="2" id="KW-1185">Reference proteome</keyword>
<protein>
    <submittedName>
        <fullName evidence="1">Uncharacterized protein</fullName>
    </submittedName>
</protein>
<accession>A0ABT2TF91</accession>
<organism evidence="1 2">
    <name type="scientific">Brotonthovivens ammoniilytica</name>
    <dbReference type="NCBI Taxonomy" id="2981725"/>
    <lineage>
        <taxon>Bacteria</taxon>
        <taxon>Bacillati</taxon>
        <taxon>Bacillota</taxon>
        <taxon>Clostridia</taxon>
        <taxon>Lachnospirales</taxon>
        <taxon>Lachnospiraceae</taxon>
        <taxon>Brotonthovivens</taxon>
    </lineage>
</organism>
<dbReference type="Proteomes" id="UP001652442">
    <property type="component" value="Unassembled WGS sequence"/>
</dbReference>
<name>A0ABT2TF91_9FIRM</name>
<sequence length="81" mass="9409">MLKGNEYKETVNLDNKFQLDMLLHYNETEWEINYFFEPMKQDVVVAGTITDGKLAITTDSCGYCESMLPVFQTLYENARKA</sequence>